<dbReference type="EMBL" id="JBBHLI010000013">
    <property type="protein sequence ID" value="MEK9502678.1"/>
    <property type="molecule type" value="Genomic_DNA"/>
</dbReference>
<comment type="caution">
    <text evidence="1">The sequence shown here is derived from an EMBL/GenBank/DDBJ whole genome shotgun (WGS) entry which is preliminary data.</text>
</comment>
<proteinExistence type="predicted"/>
<dbReference type="Proteomes" id="UP001484239">
    <property type="component" value="Unassembled WGS sequence"/>
</dbReference>
<name>A0ABU9ED64_9BACT</name>
<keyword evidence="2" id="KW-1185">Reference proteome</keyword>
<evidence type="ECO:0000313" key="2">
    <source>
        <dbReference type="Proteomes" id="UP001484239"/>
    </source>
</evidence>
<accession>A0ABU9ED64</accession>
<protein>
    <submittedName>
        <fullName evidence="1">Uncharacterized protein</fullName>
    </submittedName>
</protein>
<sequence length="202" mass="21906">MEDGSVLVSYPDVFPHVGPDPRTNRATLMRMDGVSGQADTLGTFRGGVRGADGGAYLYGPGMRVAGAGSGFYLTEGRAFEVRRFDSAGGLEWIARVHRARTEVTPELLEATYRHAERYRGLPALDSLPSYSSRFLTDPAGNAWAVRAQPSYSTGRELIDVFAPDGRLLAELVIPEDLRIVAVSDSQVAGVALDPYDVEYLHV</sequence>
<gene>
    <name evidence="1" type="ORF">WI372_16910</name>
</gene>
<dbReference type="RefSeq" id="WP_405287519.1">
    <property type="nucleotide sequence ID" value="NZ_JBBHLI010000013.1"/>
</dbReference>
<reference evidence="1 2" key="1">
    <citation type="submission" date="2024-02" db="EMBL/GenBank/DDBJ databases">
        <title>A novel Gemmatimonadota bacterium.</title>
        <authorList>
            <person name="Du Z.-J."/>
            <person name="Ye Y.-Q."/>
        </authorList>
    </citation>
    <scope>NUCLEOTIDE SEQUENCE [LARGE SCALE GENOMIC DNA]</scope>
    <source>
        <strain evidence="1 2">DH-20</strain>
    </source>
</reference>
<organism evidence="1 2">
    <name type="scientific">Gaopeijia maritima</name>
    <dbReference type="NCBI Taxonomy" id="3119007"/>
    <lineage>
        <taxon>Bacteria</taxon>
        <taxon>Pseudomonadati</taxon>
        <taxon>Gemmatimonadota</taxon>
        <taxon>Longimicrobiia</taxon>
        <taxon>Gaopeijiales</taxon>
        <taxon>Gaopeijiaceae</taxon>
        <taxon>Gaopeijia</taxon>
    </lineage>
</organism>
<evidence type="ECO:0000313" key="1">
    <source>
        <dbReference type="EMBL" id="MEK9502678.1"/>
    </source>
</evidence>